<keyword evidence="6 11" id="KW-0378">Hydrolase</keyword>
<dbReference type="NCBIfam" id="NF001299">
    <property type="entry name" value="PRK00241.1"/>
    <property type="match status" value="1"/>
</dbReference>
<dbReference type="PANTHER" id="PTHR42904:SF6">
    <property type="entry name" value="NAD-CAPPED RNA HYDROLASE NUDT12"/>
    <property type="match status" value="1"/>
</dbReference>
<dbReference type="PROSITE" id="PS00893">
    <property type="entry name" value="NUDIX_BOX"/>
    <property type="match status" value="1"/>
</dbReference>
<dbReference type="InterPro" id="IPR015376">
    <property type="entry name" value="Znr_NADH_PPase"/>
</dbReference>
<comment type="catalytic activity">
    <reaction evidence="9">
        <text>a 5'-end NAD(+)-phospho-ribonucleoside in mRNA + H2O = a 5'-end phospho-adenosine-phospho-ribonucleoside in mRNA + beta-nicotinamide D-ribonucleotide + 2 H(+)</text>
        <dbReference type="Rhea" id="RHEA:60876"/>
        <dbReference type="Rhea" id="RHEA-COMP:15698"/>
        <dbReference type="Rhea" id="RHEA-COMP:15719"/>
        <dbReference type="ChEBI" id="CHEBI:14649"/>
        <dbReference type="ChEBI" id="CHEBI:15377"/>
        <dbReference type="ChEBI" id="CHEBI:15378"/>
        <dbReference type="ChEBI" id="CHEBI:144029"/>
        <dbReference type="ChEBI" id="CHEBI:144051"/>
    </reaction>
    <physiologicalReaction direction="left-to-right" evidence="9">
        <dbReference type="Rhea" id="RHEA:60877"/>
    </physiologicalReaction>
</comment>
<evidence type="ECO:0000313" key="12">
    <source>
        <dbReference type="Proteomes" id="UP000324760"/>
    </source>
</evidence>
<dbReference type="InterPro" id="IPR015797">
    <property type="entry name" value="NUDIX_hydrolase-like_dom_sf"/>
</dbReference>
<dbReference type="EMBL" id="CP043869">
    <property type="protein sequence ID" value="QEQ98358.1"/>
    <property type="molecule type" value="Genomic_DNA"/>
</dbReference>
<keyword evidence="5" id="KW-0479">Metal-binding</keyword>
<comment type="similarity">
    <text evidence="3">Belongs to the Nudix hydrolase family. NudC subfamily.</text>
</comment>
<evidence type="ECO:0000256" key="2">
    <source>
        <dbReference type="ARBA" id="ARBA00001947"/>
    </source>
</evidence>
<proteinExistence type="inferred from homology"/>
<keyword evidence="7" id="KW-0460">Magnesium</keyword>
<keyword evidence="12" id="KW-1185">Reference proteome</keyword>
<dbReference type="AlphaFoldDB" id="A0A5P1RFD8"/>
<dbReference type="InterPro" id="IPR050241">
    <property type="entry name" value="NAD-cap_RNA_hydrolase_NudC"/>
</dbReference>
<comment type="cofactor">
    <cofactor evidence="1">
        <name>Mg(2+)</name>
        <dbReference type="ChEBI" id="CHEBI:18420"/>
    </cofactor>
</comment>
<dbReference type="InterPro" id="IPR049734">
    <property type="entry name" value="NudC-like_C"/>
</dbReference>
<dbReference type="PANTHER" id="PTHR42904">
    <property type="entry name" value="NUDIX HYDROLASE, NUDC SUBFAMILY"/>
    <property type="match status" value="1"/>
</dbReference>
<comment type="cofactor">
    <cofactor evidence="2">
        <name>Zn(2+)</name>
        <dbReference type="ChEBI" id="CHEBI:29105"/>
    </cofactor>
</comment>
<reference evidence="11 12" key="1">
    <citation type="journal article" date="2019" name="Biochem. Eng. J.">
        <title>Metabolic engineering of the marine bacteria Neptunomonas concharum for the production of acetoin and meso-2,3-butanediol from acetate.</title>
        <authorList>
            <person name="Li W."/>
            <person name="Pu N."/>
            <person name="Liu C.-X."/>
            <person name="Yuan Q.-P."/>
            <person name="Li Z.-J."/>
        </authorList>
    </citation>
    <scope>NUCLEOTIDE SEQUENCE [LARGE SCALE GENOMIC DNA]</scope>
    <source>
        <strain evidence="11 12">JCM17730</strain>
    </source>
</reference>
<evidence type="ECO:0000256" key="4">
    <source>
        <dbReference type="ARBA" id="ARBA00012381"/>
    </source>
</evidence>
<dbReference type="CDD" id="cd03429">
    <property type="entry name" value="NUDIX_NADH_pyrophosphatase_Nudt13"/>
    <property type="match status" value="1"/>
</dbReference>
<evidence type="ECO:0000256" key="1">
    <source>
        <dbReference type="ARBA" id="ARBA00001946"/>
    </source>
</evidence>
<dbReference type="GO" id="GO:0005829">
    <property type="term" value="C:cytosol"/>
    <property type="evidence" value="ECO:0007669"/>
    <property type="project" value="TreeGrafter"/>
</dbReference>
<evidence type="ECO:0000256" key="7">
    <source>
        <dbReference type="ARBA" id="ARBA00022842"/>
    </source>
</evidence>
<dbReference type="OrthoDB" id="9791656at2"/>
<evidence type="ECO:0000313" key="11">
    <source>
        <dbReference type="EMBL" id="QEQ98358.1"/>
    </source>
</evidence>
<evidence type="ECO:0000256" key="9">
    <source>
        <dbReference type="ARBA" id="ARBA00023679"/>
    </source>
</evidence>
<dbReference type="EC" id="3.6.1.22" evidence="4"/>
<protein>
    <recommendedName>
        <fullName evidence="4">NAD(+) diphosphatase</fullName>
        <ecNumber evidence="4">3.6.1.22</ecNumber>
    </recommendedName>
</protein>
<evidence type="ECO:0000259" key="10">
    <source>
        <dbReference type="PROSITE" id="PS51462"/>
    </source>
</evidence>
<accession>A0A5P1RFD8</accession>
<evidence type="ECO:0000256" key="3">
    <source>
        <dbReference type="ARBA" id="ARBA00009595"/>
    </source>
</evidence>
<dbReference type="PROSITE" id="PS51462">
    <property type="entry name" value="NUDIX"/>
    <property type="match status" value="1"/>
</dbReference>
<dbReference type="Pfam" id="PF09297">
    <property type="entry name" value="Zn_ribbon_NUD"/>
    <property type="match status" value="1"/>
</dbReference>
<dbReference type="GO" id="GO:0006742">
    <property type="term" value="P:NADP+ catabolic process"/>
    <property type="evidence" value="ECO:0007669"/>
    <property type="project" value="TreeGrafter"/>
</dbReference>
<sequence>MYQPNKGEYLFADDIALEDVEATYPVGELEGNAVSVKIIRRGAPIPYEKAELRPLLATSRNEQEYLVLSRATQLITWHNEHRFCGRCGAKMHHHAEDLAKHCGQCDLVQYPRISPCVIVLVVDGDRCLLARSPRFPPGRFSTLAGFIEAGETAEAAVHREIKEEVGIDVKNVRYARSQSWPFPHSLMLGFYADYAGGELKPDGIEIEEAHWYTRDTLPDLPPSFAISYALIEPFIKGEPV</sequence>
<dbReference type="Proteomes" id="UP000324760">
    <property type="component" value="Chromosome"/>
</dbReference>
<evidence type="ECO:0000256" key="6">
    <source>
        <dbReference type="ARBA" id="ARBA00022801"/>
    </source>
</evidence>
<dbReference type="GO" id="GO:0035529">
    <property type="term" value="F:NADH pyrophosphatase activity"/>
    <property type="evidence" value="ECO:0007669"/>
    <property type="project" value="TreeGrafter"/>
</dbReference>
<dbReference type="Gene3D" id="3.90.79.10">
    <property type="entry name" value="Nucleoside Triphosphate Pyrophosphohydrolase"/>
    <property type="match status" value="1"/>
</dbReference>
<dbReference type="GO" id="GO:0046872">
    <property type="term" value="F:metal ion binding"/>
    <property type="evidence" value="ECO:0007669"/>
    <property type="project" value="UniProtKB-KW"/>
</dbReference>
<dbReference type="KEGG" id="ncu:F0U83_06495"/>
<dbReference type="InterPro" id="IPR020084">
    <property type="entry name" value="NUDIX_hydrolase_CS"/>
</dbReference>
<evidence type="ECO:0000256" key="5">
    <source>
        <dbReference type="ARBA" id="ARBA00022723"/>
    </source>
</evidence>
<evidence type="ECO:0000256" key="8">
    <source>
        <dbReference type="ARBA" id="ARBA00023027"/>
    </source>
</evidence>
<feature type="domain" description="Nudix hydrolase" evidence="10">
    <location>
        <begin position="111"/>
        <end position="234"/>
    </location>
</feature>
<organism evidence="11 12">
    <name type="scientific">Neptunomonas concharum</name>
    <dbReference type="NCBI Taxonomy" id="1031538"/>
    <lineage>
        <taxon>Bacteria</taxon>
        <taxon>Pseudomonadati</taxon>
        <taxon>Pseudomonadota</taxon>
        <taxon>Gammaproteobacteria</taxon>
        <taxon>Oceanospirillales</taxon>
        <taxon>Oceanospirillaceae</taxon>
        <taxon>Neptunomonas</taxon>
    </lineage>
</organism>
<dbReference type="InterPro" id="IPR000086">
    <property type="entry name" value="NUDIX_hydrolase_dom"/>
</dbReference>
<gene>
    <name evidence="11" type="primary">nudC</name>
    <name evidence="11" type="ORF">F0U83_06495</name>
</gene>
<keyword evidence="8" id="KW-0520">NAD</keyword>
<name>A0A5P1RFD8_9GAMM</name>
<dbReference type="Pfam" id="PF00293">
    <property type="entry name" value="NUDIX"/>
    <property type="match status" value="1"/>
</dbReference>
<dbReference type="SUPFAM" id="SSF55811">
    <property type="entry name" value="Nudix"/>
    <property type="match status" value="1"/>
</dbReference>
<dbReference type="GO" id="GO:0110153">
    <property type="term" value="F:RNA NAD-cap (NMN-forming) hydrolase activity"/>
    <property type="evidence" value="ECO:0007669"/>
    <property type="project" value="RHEA"/>
</dbReference>
<dbReference type="GO" id="GO:0019677">
    <property type="term" value="P:NAD+ catabolic process"/>
    <property type="evidence" value="ECO:0007669"/>
    <property type="project" value="TreeGrafter"/>
</dbReference>
<dbReference type="Gene3D" id="3.90.79.20">
    <property type="match status" value="1"/>
</dbReference>